<reference evidence="1 2" key="1">
    <citation type="submission" date="2016-10" db="EMBL/GenBank/DDBJ databases">
        <authorList>
            <person name="de Groot N.N."/>
        </authorList>
    </citation>
    <scope>NUCLEOTIDE SEQUENCE [LARGE SCALE GENOMIC DNA]</scope>
    <source>
        <strain evidence="1 2">DSM 2784</strain>
    </source>
</reference>
<dbReference type="InterPro" id="IPR011322">
    <property type="entry name" value="N-reg_PII-like_a/b"/>
</dbReference>
<dbReference type="RefSeq" id="WP_092590428.1">
    <property type="nucleotide sequence ID" value="NZ_FMWL01000006.1"/>
</dbReference>
<dbReference type="Proteomes" id="UP000199208">
    <property type="component" value="Unassembled WGS sequence"/>
</dbReference>
<dbReference type="AlphaFoldDB" id="A0A1G5RYN6"/>
<protein>
    <submittedName>
        <fullName evidence="1">Uncharacterized protein YaaQ</fullName>
    </submittedName>
</protein>
<keyword evidence="2" id="KW-1185">Reference proteome</keyword>
<dbReference type="STRING" id="1120920.SAMN03080599_01654"/>
<proteinExistence type="predicted"/>
<name>A0A1G5RYN6_9FIRM</name>
<dbReference type="Pfam" id="PF06153">
    <property type="entry name" value="CdAMP_rec"/>
    <property type="match status" value="1"/>
</dbReference>
<dbReference type="InterPro" id="IPR015867">
    <property type="entry name" value="N-reg_PII/ATP_PRibTrfase_C"/>
</dbReference>
<evidence type="ECO:0000313" key="1">
    <source>
        <dbReference type="EMBL" id="SCZ79222.1"/>
    </source>
</evidence>
<sequence>MKLVIAIIHDEDAQQLIGKLNEAGFGVTKLASTGGFLKAGNTTVLIGVSKEHIEDVMALIGETCKTRKEVTTTTSIISEAGGFMTMPIEVTVGGATVFVVDVESHVKF</sequence>
<dbReference type="PANTHER" id="PTHR38456:SF1">
    <property type="entry name" value="CYCLIC DI-AMP RECEPTOR A"/>
    <property type="match status" value="1"/>
</dbReference>
<dbReference type="EMBL" id="FMWL01000006">
    <property type="protein sequence ID" value="SCZ79222.1"/>
    <property type="molecule type" value="Genomic_DNA"/>
</dbReference>
<gene>
    <name evidence="1" type="ORF">SAMN03080599_01654</name>
</gene>
<dbReference type="PANTHER" id="PTHR38456">
    <property type="entry name" value="CYCLIC DI-AMP RECEPTOR A"/>
    <property type="match status" value="1"/>
</dbReference>
<evidence type="ECO:0000313" key="2">
    <source>
        <dbReference type="Proteomes" id="UP000199208"/>
    </source>
</evidence>
<dbReference type="InterPro" id="IPR010375">
    <property type="entry name" value="CdAMP_rec"/>
</dbReference>
<dbReference type="OrthoDB" id="9794275at2"/>
<dbReference type="SUPFAM" id="SSF54913">
    <property type="entry name" value="GlnB-like"/>
    <property type="match status" value="1"/>
</dbReference>
<accession>A0A1G5RYN6</accession>
<organism evidence="1 2">
    <name type="scientific">Acidaminobacter hydrogenoformans DSM 2784</name>
    <dbReference type="NCBI Taxonomy" id="1120920"/>
    <lineage>
        <taxon>Bacteria</taxon>
        <taxon>Bacillati</taxon>
        <taxon>Bacillota</taxon>
        <taxon>Clostridia</taxon>
        <taxon>Peptostreptococcales</taxon>
        <taxon>Acidaminobacteraceae</taxon>
        <taxon>Acidaminobacter</taxon>
    </lineage>
</organism>
<dbReference type="Gene3D" id="3.30.70.120">
    <property type="match status" value="1"/>
</dbReference>